<organism evidence="1 2">
    <name type="scientific">Gordonia sputi NBRC 100414</name>
    <dbReference type="NCBI Taxonomy" id="1089453"/>
    <lineage>
        <taxon>Bacteria</taxon>
        <taxon>Bacillati</taxon>
        <taxon>Actinomycetota</taxon>
        <taxon>Actinomycetes</taxon>
        <taxon>Mycobacteriales</taxon>
        <taxon>Gordoniaceae</taxon>
        <taxon>Gordonia</taxon>
    </lineage>
</organism>
<sequence length="50" mass="5603">LWQEGKFPFDELIATYDFTDIASALADFRTGTAIKPVLIPENSRLEDTSV</sequence>
<accession>H5TXC2</accession>
<protein>
    <submittedName>
        <fullName evidence="1">Putative alcohol dehydrogenase</fullName>
    </submittedName>
</protein>
<proteinExistence type="predicted"/>
<comment type="caution">
    <text evidence="1">The sequence shown here is derived from an EMBL/GenBank/DDBJ whole genome shotgun (WGS) entry which is preliminary data.</text>
</comment>
<reference evidence="1 2" key="1">
    <citation type="submission" date="2012-02" db="EMBL/GenBank/DDBJ databases">
        <title>Whole genome shotgun sequence of Gordonia sputi NBRC 100414.</title>
        <authorList>
            <person name="Yoshida I."/>
            <person name="Hosoyama A."/>
            <person name="Tsuchikane K."/>
            <person name="Katsumata H."/>
            <person name="Yamazaki S."/>
            <person name="Fujita N."/>
        </authorList>
    </citation>
    <scope>NUCLEOTIDE SEQUENCE [LARGE SCALE GENOMIC DNA]</scope>
    <source>
        <strain evidence="1 2">NBRC 100414</strain>
    </source>
</reference>
<evidence type="ECO:0000313" key="1">
    <source>
        <dbReference type="EMBL" id="GAB38130.1"/>
    </source>
</evidence>
<gene>
    <name evidence="1" type="ORF">GOSPT_032_00010</name>
</gene>
<dbReference type="Gene3D" id="3.90.180.10">
    <property type="entry name" value="Medium-chain alcohol dehydrogenases, catalytic domain"/>
    <property type="match status" value="1"/>
</dbReference>
<dbReference type="AlphaFoldDB" id="H5TXC2"/>
<evidence type="ECO:0000313" key="2">
    <source>
        <dbReference type="Proteomes" id="UP000005845"/>
    </source>
</evidence>
<name>H5TXC2_9ACTN</name>
<dbReference type="Proteomes" id="UP000005845">
    <property type="component" value="Unassembled WGS sequence"/>
</dbReference>
<keyword evidence="2" id="KW-1185">Reference proteome</keyword>
<dbReference type="EMBL" id="BAFC01000032">
    <property type="protein sequence ID" value="GAB38130.1"/>
    <property type="molecule type" value="Genomic_DNA"/>
</dbReference>
<feature type="non-terminal residue" evidence="1">
    <location>
        <position position="1"/>
    </location>
</feature>